<proteinExistence type="predicted"/>
<accession>A0A368GN69</accession>
<reference evidence="1 2" key="1">
    <citation type="submission" date="2014-10" db="EMBL/GenBank/DDBJ databases">
        <title>Draft genome of the hookworm Ancylostoma caninum.</title>
        <authorList>
            <person name="Mitreva M."/>
        </authorList>
    </citation>
    <scope>NUCLEOTIDE SEQUENCE [LARGE SCALE GENOMIC DNA]</scope>
    <source>
        <strain evidence="1 2">Baltimore</strain>
    </source>
</reference>
<evidence type="ECO:0000313" key="2">
    <source>
        <dbReference type="Proteomes" id="UP000252519"/>
    </source>
</evidence>
<sequence>MSVPGLRNALVKVLRDYAARVELQRGCQGATRGDVRDLLTFHLQSKALSVIVTSETNCSMCGKNSILCPGTHSAELRTFGCGHVAHLSCCLEAERRLLLEPGTCTACSEATRDEAFS</sequence>
<comment type="caution">
    <text evidence="1">The sequence shown here is derived from an EMBL/GenBank/DDBJ whole genome shotgun (WGS) entry which is preliminary data.</text>
</comment>
<keyword evidence="2" id="KW-1185">Reference proteome</keyword>
<dbReference type="EMBL" id="JOJR01000093">
    <property type="protein sequence ID" value="RCN45774.1"/>
    <property type="molecule type" value="Genomic_DNA"/>
</dbReference>
<dbReference type="OrthoDB" id="244107at2759"/>
<dbReference type="STRING" id="29170.A0A368GN69"/>
<dbReference type="Proteomes" id="UP000252519">
    <property type="component" value="Unassembled WGS sequence"/>
</dbReference>
<name>A0A368GN69_ANCCA</name>
<protein>
    <submittedName>
        <fullName evidence="1">Uncharacterized protein</fullName>
    </submittedName>
</protein>
<gene>
    <name evidence="1" type="ORF">ANCCAN_08224</name>
</gene>
<dbReference type="AlphaFoldDB" id="A0A368GN69"/>
<organism evidence="1 2">
    <name type="scientific">Ancylostoma caninum</name>
    <name type="common">Dog hookworm</name>
    <dbReference type="NCBI Taxonomy" id="29170"/>
    <lineage>
        <taxon>Eukaryota</taxon>
        <taxon>Metazoa</taxon>
        <taxon>Ecdysozoa</taxon>
        <taxon>Nematoda</taxon>
        <taxon>Chromadorea</taxon>
        <taxon>Rhabditida</taxon>
        <taxon>Rhabditina</taxon>
        <taxon>Rhabditomorpha</taxon>
        <taxon>Strongyloidea</taxon>
        <taxon>Ancylostomatidae</taxon>
        <taxon>Ancylostomatinae</taxon>
        <taxon>Ancylostoma</taxon>
    </lineage>
</organism>
<evidence type="ECO:0000313" key="1">
    <source>
        <dbReference type="EMBL" id="RCN45774.1"/>
    </source>
</evidence>